<organism evidence="2 3">
    <name type="scientific">Steinernema carpocapsae</name>
    <name type="common">Entomopathogenic nematode</name>
    <dbReference type="NCBI Taxonomy" id="34508"/>
    <lineage>
        <taxon>Eukaryota</taxon>
        <taxon>Metazoa</taxon>
        <taxon>Ecdysozoa</taxon>
        <taxon>Nematoda</taxon>
        <taxon>Chromadorea</taxon>
        <taxon>Rhabditida</taxon>
        <taxon>Tylenchina</taxon>
        <taxon>Panagrolaimomorpha</taxon>
        <taxon>Strongyloidoidea</taxon>
        <taxon>Steinernematidae</taxon>
        <taxon>Steinernema</taxon>
    </lineage>
</organism>
<reference evidence="2 3" key="2">
    <citation type="journal article" date="2019" name="G3 (Bethesda)">
        <title>Hybrid Assembly of the Genome of the Entomopathogenic Nematode Steinernema carpocapsae Identifies the X-Chromosome.</title>
        <authorList>
            <person name="Serra L."/>
            <person name="Macchietto M."/>
            <person name="Macias-Munoz A."/>
            <person name="McGill C.J."/>
            <person name="Rodriguez I.M."/>
            <person name="Rodriguez B."/>
            <person name="Murad R."/>
            <person name="Mortazavi A."/>
        </authorList>
    </citation>
    <scope>NUCLEOTIDE SEQUENCE [LARGE SCALE GENOMIC DNA]</scope>
    <source>
        <strain evidence="2 3">ALL</strain>
    </source>
</reference>
<keyword evidence="3" id="KW-1185">Reference proteome</keyword>
<accession>A0A4U5PAZ0</accession>
<evidence type="ECO:0000313" key="2">
    <source>
        <dbReference type="EMBL" id="TKR93380.1"/>
    </source>
</evidence>
<gene>
    <name evidence="2" type="ORF">L596_007849</name>
</gene>
<proteinExistence type="predicted"/>
<protein>
    <submittedName>
        <fullName evidence="2">Uncharacterized protein</fullName>
    </submittedName>
</protein>
<dbReference type="EMBL" id="AZBU02000002">
    <property type="protein sequence ID" value="TKR93380.1"/>
    <property type="molecule type" value="Genomic_DNA"/>
</dbReference>
<dbReference type="AlphaFoldDB" id="A0A4U5PAZ0"/>
<dbReference type="Proteomes" id="UP000298663">
    <property type="component" value="Unassembled WGS sequence"/>
</dbReference>
<comment type="caution">
    <text evidence="2">The sequence shown here is derived from an EMBL/GenBank/DDBJ whole genome shotgun (WGS) entry which is preliminary data.</text>
</comment>
<evidence type="ECO:0000313" key="3">
    <source>
        <dbReference type="Proteomes" id="UP000298663"/>
    </source>
</evidence>
<sequence>MIQDSSERHFSLRYPFIYLASAITSRGTGRSKSSTRTDATSSTRGSRVCLNADAVGIPSTDYAPIGGVRNAISATVPPL</sequence>
<feature type="region of interest" description="Disordered" evidence="1">
    <location>
        <begin position="25"/>
        <end position="45"/>
    </location>
</feature>
<reference evidence="2 3" key="1">
    <citation type="journal article" date="2015" name="Genome Biol.">
        <title>Comparative genomics of Steinernema reveals deeply conserved gene regulatory networks.</title>
        <authorList>
            <person name="Dillman A.R."/>
            <person name="Macchietto M."/>
            <person name="Porter C.F."/>
            <person name="Rogers A."/>
            <person name="Williams B."/>
            <person name="Antoshechkin I."/>
            <person name="Lee M.M."/>
            <person name="Goodwin Z."/>
            <person name="Lu X."/>
            <person name="Lewis E.E."/>
            <person name="Goodrich-Blair H."/>
            <person name="Stock S.P."/>
            <person name="Adams B.J."/>
            <person name="Sternberg P.W."/>
            <person name="Mortazavi A."/>
        </authorList>
    </citation>
    <scope>NUCLEOTIDE SEQUENCE [LARGE SCALE GENOMIC DNA]</scope>
    <source>
        <strain evidence="2 3">ALL</strain>
    </source>
</reference>
<evidence type="ECO:0000256" key="1">
    <source>
        <dbReference type="SAM" id="MobiDB-lite"/>
    </source>
</evidence>
<name>A0A4U5PAZ0_STECR</name>